<evidence type="ECO:0000313" key="2">
    <source>
        <dbReference type="Proteomes" id="UP000000305"/>
    </source>
</evidence>
<dbReference type="AlphaFoldDB" id="E9GVT4"/>
<protein>
    <submittedName>
        <fullName evidence="1">Uncharacterized protein</fullName>
    </submittedName>
</protein>
<sequence length="109" mass="11861">MVCGDLCYVTVAETGGLVRSPVTFRQRATSSVVDGVRLTSNFLLCHPSHNTLESSSIVLYMDSRCVSLGQSFDGLAGRPTVNEESNFQPNKTKASAPFLNSLMNMLERT</sequence>
<dbReference type="EMBL" id="GL732568">
    <property type="protein sequence ID" value="EFX76471.1"/>
    <property type="molecule type" value="Genomic_DNA"/>
</dbReference>
<organism evidence="1 2">
    <name type="scientific">Daphnia pulex</name>
    <name type="common">Water flea</name>
    <dbReference type="NCBI Taxonomy" id="6669"/>
    <lineage>
        <taxon>Eukaryota</taxon>
        <taxon>Metazoa</taxon>
        <taxon>Ecdysozoa</taxon>
        <taxon>Arthropoda</taxon>
        <taxon>Crustacea</taxon>
        <taxon>Branchiopoda</taxon>
        <taxon>Diplostraca</taxon>
        <taxon>Cladocera</taxon>
        <taxon>Anomopoda</taxon>
        <taxon>Daphniidae</taxon>
        <taxon>Daphnia</taxon>
    </lineage>
</organism>
<reference evidence="1 2" key="1">
    <citation type="journal article" date="2011" name="Science">
        <title>The ecoresponsive genome of Daphnia pulex.</title>
        <authorList>
            <person name="Colbourne J.K."/>
            <person name="Pfrender M.E."/>
            <person name="Gilbert D."/>
            <person name="Thomas W.K."/>
            <person name="Tucker A."/>
            <person name="Oakley T.H."/>
            <person name="Tokishita S."/>
            <person name="Aerts A."/>
            <person name="Arnold G.J."/>
            <person name="Basu M.K."/>
            <person name="Bauer D.J."/>
            <person name="Caceres C.E."/>
            <person name="Carmel L."/>
            <person name="Casola C."/>
            <person name="Choi J.H."/>
            <person name="Detter J.C."/>
            <person name="Dong Q."/>
            <person name="Dusheyko S."/>
            <person name="Eads B.D."/>
            <person name="Frohlich T."/>
            <person name="Geiler-Samerotte K.A."/>
            <person name="Gerlach D."/>
            <person name="Hatcher P."/>
            <person name="Jogdeo S."/>
            <person name="Krijgsveld J."/>
            <person name="Kriventseva E.V."/>
            <person name="Kultz D."/>
            <person name="Laforsch C."/>
            <person name="Lindquist E."/>
            <person name="Lopez J."/>
            <person name="Manak J.R."/>
            <person name="Muller J."/>
            <person name="Pangilinan J."/>
            <person name="Patwardhan R.P."/>
            <person name="Pitluck S."/>
            <person name="Pritham E.J."/>
            <person name="Rechtsteiner A."/>
            <person name="Rho M."/>
            <person name="Rogozin I.B."/>
            <person name="Sakarya O."/>
            <person name="Salamov A."/>
            <person name="Schaack S."/>
            <person name="Shapiro H."/>
            <person name="Shiga Y."/>
            <person name="Skalitzky C."/>
            <person name="Smith Z."/>
            <person name="Souvorov A."/>
            <person name="Sung W."/>
            <person name="Tang Z."/>
            <person name="Tsuchiya D."/>
            <person name="Tu H."/>
            <person name="Vos H."/>
            <person name="Wang M."/>
            <person name="Wolf Y.I."/>
            <person name="Yamagata H."/>
            <person name="Yamada T."/>
            <person name="Ye Y."/>
            <person name="Shaw J.R."/>
            <person name="Andrews J."/>
            <person name="Crease T.J."/>
            <person name="Tang H."/>
            <person name="Lucas S.M."/>
            <person name="Robertson H.M."/>
            <person name="Bork P."/>
            <person name="Koonin E.V."/>
            <person name="Zdobnov E.M."/>
            <person name="Grigoriev I.V."/>
            <person name="Lynch M."/>
            <person name="Boore J.L."/>
        </authorList>
    </citation>
    <scope>NUCLEOTIDE SEQUENCE [LARGE SCALE GENOMIC DNA]</scope>
</reference>
<dbReference type="HOGENOM" id="CLU_2186579_0_0_1"/>
<dbReference type="Proteomes" id="UP000000305">
    <property type="component" value="Unassembled WGS sequence"/>
</dbReference>
<proteinExistence type="predicted"/>
<name>E9GVT4_DAPPU</name>
<dbReference type="InParanoid" id="E9GVT4"/>
<dbReference type="KEGG" id="dpx:DAPPUDRAFT_249077"/>
<evidence type="ECO:0000313" key="1">
    <source>
        <dbReference type="EMBL" id="EFX76471.1"/>
    </source>
</evidence>
<accession>E9GVT4</accession>
<gene>
    <name evidence="1" type="ORF">DAPPUDRAFT_249077</name>
</gene>
<keyword evidence="2" id="KW-1185">Reference proteome</keyword>